<dbReference type="InterPro" id="IPR036945">
    <property type="entry name" value="DAGK_sf"/>
</dbReference>
<keyword evidence="18" id="KW-0479">Metal-binding</keyword>
<dbReference type="GO" id="GO:0046872">
    <property type="term" value="F:metal ion binding"/>
    <property type="evidence" value="ECO:0007669"/>
    <property type="project" value="UniProtKB-KW"/>
</dbReference>
<feature type="transmembrane region" description="Helical" evidence="19">
    <location>
        <begin position="94"/>
        <end position="118"/>
    </location>
</feature>
<dbReference type="RefSeq" id="WP_009123743.1">
    <property type="nucleotide sequence ID" value="NZ_GL882610.1"/>
</dbReference>
<evidence type="ECO:0000256" key="5">
    <source>
        <dbReference type="ARBA" id="ARBA00022679"/>
    </source>
</evidence>
<gene>
    <name evidence="20" type="ORF">HMPREF9446_00483</name>
</gene>
<comment type="similarity">
    <text evidence="2">Belongs to the bacterial diacylglycerol kinase family.</text>
</comment>
<dbReference type="eggNOG" id="COG0818">
    <property type="taxonomic scope" value="Bacteria"/>
</dbReference>
<evidence type="ECO:0000256" key="14">
    <source>
        <dbReference type="ARBA" id="ARBA00023264"/>
    </source>
</evidence>
<dbReference type="EMBL" id="AFBN01000009">
    <property type="protein sequence ID" value="EGF59411.1"/>
    <property type="molecule type" value="Genomic_DNA"/>
</dbReference>
<evidence type="ECO:0000256" key="19">
    <source>
        <dbReference type="SAM" id="Phobius"/>
    </source>
</evidence>
<evidence type="ECO:0000256" key="18">
    <source>
        <dbReference type="PIRSR" id="PIRSR600829-4"/>
    </source>
</evidence>
<evidence type="ECO:0000256" key="15">
    <source>
        <dbReference type="PIRSR" id="PIRSR600829-1"/>
    </source>
</evidence>
<protein>
    <submittedName>
        <fullName evidence="20">Undecaprenol kinase</fullName>
    </submittedName>
</protein>
<evidence type="ECO:0000256" key="8">
    <source>
        <dbReference type="ARBA" id="ARBA00022777"/>
    </source>
</evidence>
<keyword evidence="13" id="KW-0594">Phospholipid biosynthesis</keyword>
<accession>F3PP43</accession>
<evidence type="ECO:0000313" key="20">
    <source>
        <dbReference type="EMBL" id="EGF59411.1"/>
    </source>
</evidence>
<comment type="caution">
    <text evidence="20">The sequence shown here is derived from an EMBL/GenBank/DDBJ whole genome shotgun (WGS) entry which is preliminary data.</text>
</comment>
<evidence type="ECO:0000256" key="10">
    <source>
        <dbReference type="ARBA" id="ARBA00022989"/>
    </source>
</evidence>
<dbReference type="STRING" id="763034.HMPREF9446_00483"/>
<dbReference type="Proteomes" id="UP000003416">
    <property type="component" value="Unassembled WGS sequence"/>
</dbReference>
<organism evidence="20 21">
    <name type="scientific">Bacteroides fluxus YIT 12057</name>
    <dbReference type="NCBI Taxonomy" id="763034"/>
    <lineage>
        <taxon>Bacteria</taxon>
        <taxon>Pseudomonadati</taxon>
        <taxon>Bacteroidota</taxon>
        <taxon>Bacteroidia</taxon>
        <taxon>Bacteroidales</taxon>
        <taxon>Bacteroidaceae</taxon>
        <taxon>Bacteroides</taxon>
    </lineage>
</organism>
<keyword evidence="4" id="KW-0444">Lipid biosynthesis</keyword>
<evidence type="ECO:0000256" key="3">
    <source>
        <dbReference type="ARBA" id="ARBA00022475"/>
    </source>
</evidence>
<keyword evidence="14" id="KW-1208">Phospholipid metabolism</keyword>
<dbReference type="GO" id="GO:0016301">
    <property type="term" value="F:kinase activity"/>
    <property type="evidence" value="ECO:0007669"/>
    <property type="project" value="UniProtKB-KW"/>
</dbReference>
<keyword evidence="12 19" id="KW-0472">Membrane</keyword>
<evidence type="ECO:0000256" key="6">
    <source>
        <dbReference type="ARBA" id="ARBA00022692"/>
    </source>
</evidence>
<evidence type="ECO:0000256" key="12">
    <source>
        <dbReference type="ARBA" id="ARBA00023136"/>
    </source>
</evidence>
<evidence type="ECO:0000256" key="7">
    <source>
        <dbReference type="ARBA" id="ARBA00022741"/>
    </source>
</evidence>
<dbReference type="PANTHER" id="PTHR34299">
    <property type="entry name" value="DIACYLGLYCEROL KINASE"/>
    <property type="match status" value="1"/>
</dbReference>
<keyword evidence="21" id="KW-1185">Reference proteome</keyword>
<dbReference type="PANTHER" id="PTHR34299:SF1">
    <property type="entry name" value="DIACYLGLYCEROL KINASE"/>
    <property type="match status" value="1"/>
</dbReference>
<name>F3PP43_9BACE</name>
<keyword evidence="5" id="KW-0808">Transferase</keyword>
<feature type="binding site" evidence="17">
    <location>
        <position position="14"/>
    </location>
    <ligand>
        <name>ATP</name>
        <dbReference type="ChEBI" id="CHEBI:30616"/>
    </ligand>
</feature>
<proteinExistence type="inferred from homology"/>
<comment type="subcellular location">
    <subcellularLocation>
        <location evidence="1">Cell membrane</location>
        <topology evidence="1">Multi-pass membrane protein</topology>
    </subcellularLocation>
</comment>
<feature type="binding site" evidence="17">
    <location>
        <position position="74"/>
    </location>
    <ligand>
        <name>ATP</name>
        <dbReference type="ChEBI" id="CHEBI:30616"/>
    </ligand>
</feature>
<evidence type="ECO:0000256" key="13">
    <source>
        <dbReference type="ARBA" id="ARBA00023209"/>
    </source>
</evidence>
<dbReference type="AlphaFoldDB" id="F3PP43"/>
<dbReference type="InterPro" id="IPR000829">
    <property type="entry name" value="DAGK"/>
</dbReference>
<feature type="binding site" evidence="17">
    <location>
        <position position="26"/>
    </location>
    <ligand>
        <name>ATP</name>
        <dbReference type="ChEBI" id="CHEBI:30616"/>
    </ligand>
</feature>
<dbReference type="CDD" id="cd14265">
    <property type="entry name" value="UDPK_IM_like"/>
    <property type="match status" value="1"/>
</dbReference>
<keyword evidence="18" id="KW-0460">Magnesium</keyword>
<evidence type="ECO:0000256" key="4">
    <source>
        <dbReference type="ARBA" id="ARBA00022516"/>
    </source>
</evidence>
<keyword evidence="3" id="KW-1003">Cell membrane</keyword>
<keyword evidence="10 19" id="KW-1133">Transmembrane helix</keyword>
<dbReference type="GO" id="GO:0005524">
    <property type="term" value="F:ATP binding"/>
    <property type="evidence" value="ECO:0007669"/>
    <property type="project" value="UniProtKB-KW"/>
</dbReference>
<keyword evidence="7 17" id="KW-0547">Nucleotide-binding</keyword>
<feature type="binding site" evidence="18">
    <location>
        <position position="74"/>
    </location>
    <ligand>
        <name>a divalent metal cation</name>
        <dbReference type="ChEBI" id="CHEBI:60240"/>
    </ligand>
</feature>
<dbReference type="GeneID" id="86048281"/>
<feature type="binding site" evidence="17">
    <location>
        <begin position="83"/>
        <end position="85"/>
    </location>
    <ligand>
        <name>ATP</name>
        <dbReference type="ChEBI" id="CHEBI:30616"/>
    </ligand>
</feature>
<feature type="transmembrane region" description="Helical" evidence="19">
    <location>
        <begin position="29"/>
        <end position="48"/>
    </location>
</feature>
<sequence>MKYDFRKQLRSFGYAWKGICCCIGKEQNLSFHLIATAVVVIAGFALGITRTEWTVILLCIGVVIAAELFNTAIEKLVDLVSPERHPIAGQVKDIAAGAVLVCAAAAAIIGLVIFIPYLTRFFLQ</sequence>
<dbReference type="HOGENOM" id="CLU_112343_2_2_10"/>
<dbReference type="GO" id="GO:0008654">
    <property type="term" value="P:phospholipid biosynthetic process"/>
    <property type="evidence" value="ECO:0007669"/>
    <property type="project" value="UniProtKB-KW"/>
</dbReference>
<evidence type="ECO:0000313" key="21">
    <source>
        <dbReference type="Proteomes" id="UP000003416"/>
    </source>
</evidence>
<dbReference type="GO" id="GO:0005886">
    <property type="term" value="C:plasma membrane"/>
    <property type="evidence" value="ECO:0007669"/>
    <property type="project" value="UniProtKB-SubCell"/>
</dbReference>
<evidence type="ECO:0000256" key="17">
    <source>
        <dbReference type="PIRSR" id="PIRSR600829-3"/>
    </source>
</evidence>
<feature type="active site" description="Proton acceptor" evidence="15">
    <location>
        <position position="67"/>
    </location>
</feature>
<dbReference type="Pfam" id="PF01219">
    <property type="entry name" value="DAGK_prokar"/>
    <property type="match status" value="1"/>
</dbReference>
<keyword evidence="11" id="KW-0443">Lipid metabolism</keyword>
<comment type="cofactor">
    <cofactor evidence="18">
        <name>Mg(2+)</name>
        <dbReference type="ChEBI" id="CHEBI:18420"/>
    </cofactor>
    <text evidence="18">Mn(2+), Zn(2+), Cd(2+) and Co(2+) support activity to lesser extents.</text>
</comment>
<evidence type="ECO:0000256" key="2">
    <source>
        <dbReference type="ARBA" id="ARBA00005967"/>
    </source>
</evidence>
<feature type="binding site" evidence="17">
    <location>
        <begin position="92"/>
        <end position="93"/>
    </location>
    <ligand>
        <name>ATP</name>
        <dbReference type="ChEBI" id="CHEBI:30616"/>
    </ligand>
</feature>
<evidence type="ECO:0000256" key="9">
    <source>
        <dbReference type="ARBA" id="ARBA00022840"/>
    </source>
</evidence>
<reference evidence="20 21" key="1">
    <citation type="submission" date="2011-02" db="EMBL/GenBank/DDBJ databases">
        <authorList>
            <person name="Weinstock G."/>
            <person name="Sodergren E."/>
            <person name="Clifton S."/>
            <person name="Fulton L."/>
            <person name="Fulton B."/>
            <person name="Courtney L."/>
            <person name="Fronick C."/>
            <person name="Harrison M."/>
            <person name="Strong C."/>
            <person name="Farmer C."/>
            <person name="Delahaunty K."/>
            <person name="Markovic C."/>
            <person name="Hall O."/>
            <person name="Minx P."/>
            <person name="Tomlinson C."/>
            <person name="Mitreva M."/>
            <person name="Hou S."/>
            <person name="Chen J."/>
            <person name="Wollam A."/>
            <person name="Pepin K.H."/>
            <person name="Johnson M."/>
            <person name="Bhonagiri V."/>
            <person name="Zhang X."/>
            <person name="Suruliraj S."/>
            <person name="Warren W."/>
            <person name="Chinwalla A."/>
            <person name="Mardis E.R."/>
            <person name="Wilson R.K."/>
        </authorList>
    </citation>
    <scope>NUCLEOTIDE SEQUENCE [LARGE SCALE GENOMIC DNA]</scope>
    <source>
        <strain evidence="20 21">YIT 12057</strain>
    </source>
</reference>
<keyword evidence="8 20" id="KW-0418">Kinase</keyword>
<dbReference type="InterPro" id="IPR033717">
    <property type="entry name" value="UDPK"/>
</dbReference>
<feature type="binding site" evidence="16">
    <location>
        <position position="67"/>
    </location>
    <ligand>
        <name>substrate</name>
    </ligand>
</feature>
<feature type="binding site" evidence="18">
    <location>
        <position position="26"/>
    </location>
    <ligand>
        <name>a divalent metal cation</name>
        <dbReference type="ChEBI" id="CHEBI:60240"/>
    </ligand>
</feature>
<dbReference type="Gene3D" id="1.10.287.3610">
    <property type="match status" value="1"/>
</dbReference>
<keyword evidence="6 19" id="KW-0812">Transmembrane</keyword>
<evidence type="ECO:0000256" key="16">
    <source>
        <dbReference type="PIRSR" id="PIRSR600829-2"/>
    </source>
</evidence>
<keyword evidence="9 17" id="KW-0067">ATP-binding</keyword>
<feature type="transmembrane region" description="Helical" evidence="19">
    <location>
        <begin position="54"/>
        <end position="73"/>
    </location>
</feature>
<evidence type="ECO:0000256" key="1">
    <source>
        <dbReference type="ARBA" id="ARBA00004651"/>
    </source>
</evidence>
<evidence type="ECO:0000256" key="11">
    <source>
        <dbReference type="ARBA" id="ARBA00023098"/>
    </source>
</evidence>